<dbReference type="PANTHER" id="PTHR15000">
    <property type="entry name" value="ERYTHROID DIFFERENTIATION-RELATED FACTOR 1"/>
    <property type="match status" value="1"/>
</dbReference>
<feature type="region of interest" description="Disordered" evidence="1">
    <location>
        <begin position="551"/>
        <end position="576"/>
    </location>
</feature>
<evidence type="ECO:0000313" key="5">
    <source>
        <dbReference type="EMBL" id="KZS11160.1"/>
    </source>
</evidence>
<dbReference type="AlphaFoldDB" id="A0A0P5B8I9"/>
<proteinExistence type="predicted"/>
<evidence type="ECO:0000256" key="1">
    <source>
        <dbReference type="SAM" id="MobiDB-lite"/>
    </source>
</evidence>
<gene>
    <name evidence="5" type="ORF">APZ42_023870</name>
</gene>
<reference evidence="5 6" key="3">
    <citation type="submission" date="2016-03" db="EMBL/GenBank/DDBJ databases">
        <title>EvidentialGene: Evidence-directed Construction of Genes on Genomes.</title>
        <authorList>
            <person name="Gilbert D.G."/>
            <person name="Choi J.-H."/>
            <person name="Mockaitis K."/>
            <person name="Colbourne J."/>
            <person name="Pfrender M."/>
        </authorList>
    </citation>
    <scope>NUCLEOTIDE SEQUENCE [LARGE SCALE GENOMIC DNA]</scope>
    <source>
        <strain evidence="5 6">Xinb3</strain>
        <tissue evidence="5">Complete organism</tissue>
    </source>
</reference>
<feature type="domain" description="EDRF1 N-terminal" evidence="3">
    <location>
        <begin position="255"/>
        <end position="488"/>
    </location>
</feature>
<dbReference type="OrthoDB" id="419432at2759"/>
<dbReference type="InterPro" id="IPR056583">
    <property type="entry name" value="EDRF1_TPR"/>
</dbReference>
<dbReference type="STRING" id="35525.A0A0P5B8I9"/>
<dbReference type="GO" id="GO:0045893">
    <property type="term" value="P:positive regulation of DNA-templated transcription"/>
    <property type="evidence" value="ECO:0007669"/>
    <property type="project" value="TreeGrafter"/>
</dbReference>
<evidence type="ECO:0000259" key="2">
    <source>
        <dbReference type="Pfam" id="PF23723"/>
    </source>
</evidence>
<accession>A0A0P5B8I9</accession>
<organism evidence="4">
    <name type="scientific">Daphnia magna</name>
    <dbReference type="NCBI Taxonomy" id="35525"/>
    <lineage>
        <taxon>Eukaryota</taxon>
        <taxon>Metazoa</taxon>
        <taxon>Ecdysozoa</taxon>
        <taxon>Arthropoda</taxon>
        <taxon>Crustacea</taxon>
        <taxon>Branchiopoda</taxon>
        <taxon>Diplostraca</taxon>
        <taxon>Cladocera</taxon>
        <taxon>Anomopoda</taxon>
        <taxon>Daphniidae</taxon>
        <taxon>Daphnia</taxon>
    </lineage>
</organism>
<evidence type="ECO:0000313" key="6">
    <source>
        <dbReference type="Proteomes" id="UP000076858"/>
    </source>
</evidence>
<name>A0A0P5B8I9_9CRUS</name>
<dbReference type="Pfam" id="PF23788">
    <property type="entry name" value="EDRF1_N"/>
    <property type="match status" value="2"/>
</dbReference>
<dbReference type="EMBL" id="GDIP01203415">
    <property type="protein sequence ID" value="JAJ19987.1"/>
    <property type="molecule type" value="Transcribed_RNA"/>
</dbReference>
<dbReference type="EMBL" id="LRGB01001581">
    <property type="protein sequence ID" value="KZS11160.1"/>
    <property type="molecule type" value="Genomic_DNA"/>
</dbReference>
<protein>
    <submittedName>
        <fullName evidence="4 5">Erythroid differentiation-related factor</fullName>
    </submittedName>
</protein>
<reference evidence="4" key="2">
    <citation type="submission" date="2015-10" db="EMBL/GenBank/DDBJ databases">
        <authorList>
            <person name="Gilbert D.G."/>
        </authorList>
    </citation>
    <scope>NUCLEOTIDE SEQUENCE</scope>
</reference>
<dbReference type="InterPro" id="IPR056582">
    <property type="entry name" value="EDRF1_N"/>
</dbReference>
<dbReference type="PANTHER" id="PTHR15000:SF1">
    <property type="entry name" value="ERYTHROID DIFFERENTIATION-RELATED FACTOR 1"/>
    <property type="match status" value="1"/>
</dbReference>
<dbReference type="Pfam" id="PF23723">
    <property type="entry name" value="TPR_EDRF1"/>
    <property type="match status" value="1"/>
</dbReference>
<feature type="region of interest" description="Disordered" evidence="1">
    <location>
        <begin position="219"/>
        <end position="250"/>
    </location>
</feature>
<evidence type="ECO:0000313" key="4">
    <source>
        <dbReference type="EMBL" id="JAJ19987.1"/>
    </source>
</evidence>
<evidence type="ECO:0000259" key="3">
    <source>
        <dbReference type="Pfam" id="PF23788"/>
    </source>
</evidence>
<reference evidence="4" key="1">
    <citation type="submission" date="2015-10" db="EMBL/GenBank/DDBJ databases">
        <title>Daphnia magna gene sets from two clonal populations assembled and annotated with EvidentialGene.</title>
        <authorList>
            <person name="Gilbert D."/>
            <person name="Podicheti R."/>
            <person name="Orsini L."/>
            <person name="Colbourne J."/>
            <person name="Pfrender M."/>
        </authorList>
    </citation>
    <scope>NUCLEOTIDE SEQUENCE</scope>
</reference>
<dbReference type="Proteomes" id="UP000076858">
    <property type="component" value="Unassembled WGS sequence"/>
</dbReference>
<feature type="domain" description="EDRF1 N-terminal" evidence="3">
    <location>
        <begin position="42"/>
        <end position="227"/>
    </location>
</feature>
<keyword evidence="6" id="KW-1185">Reference proteome</keyword>
<sequence length="1137" mass="128872">MDEKKASELPMDSSHTNNLTIDIYRPSLNKDSEYENEGKRIKSFAFDLHSTVSVPPQLSLLQSNTDLNTPPPNWLLSQPRKIVGPAVSRNPKSNDFASFHMASSFLDSMGEVDVVSDAENIKKLLKIPYSKGAVSMMVHRVGNTLLLDEFDIHTHLLRAAENEWGWLKKFYLEHMFASCRAKQKASEKKPSRHSRDYLQQQNLISKFLCHSIALNESQNTETQVQDRNHQVQPITDPLGDPAQEENNVHDDTLPQFSKNIIWTFEDLRMLIGTDMPIFGGGTHPCLSLRLRDMSKPINVLTGLDYWLDNLMCNVPEVVMCYHLGGLVQKYELIKTDDLPRLPGSQFKPGIIKDVAQNILSFLKSKATKAGHTYWLFKAKDDDIVKLYDLTSLCNDLNEDINQNPFTTPVAMLLFKVARNLKMSSDWKRHQGTVLALLKNCLSLLDAAKYPQIATAALYYVSDVYLPTSLKVPETEENPEEVEEEWADDWEEPSMGDQFSASVDVAALSTPQQVRAEEENVRRNVRPTVGDNWEQRCTFALQHAVEALEFLSDQSKSAKPSEEEPSLASPLKPIPMPYQTLKQPPLDGISGSLMSKEPQNEWKQQYWRLLMEKCRLAHITLAEEARKNCLSEPEKILSHLRMAALLWVHLDPPGLPLPGLPQPCVPRNLTSSVSLQSHALGLAGDVYFSMVQRWNEVASPPQSVERSSVNERLLRLLTNLQLENTLEDYFQYPTSLHEALQFSLEHYRLALASFSALESSSASDVFSFAKRLGNVCNEMGVFFMSKASAMMEEGGADWKRKFVELYQISQQHLEEGRSVFRTINDNVNLALLSCNLAKLHRLQARALAPAEKKEASLAEWRCYSKALQCYKQALDALERRELNTGIWDAIIWDYTSVHFTLASLLQDFAPLSIKSREEVEAEIIQLLENCIALSEGETADSRLPLLQYRAATCHYRLASLHHDTYRNGDGESIINGRNVRVIAEQHYSNANTIFNQLEHWDEVIRLQLEKAGIYEFQFKRLTGVVSKMRVLQSILNCYLSTKGALAALVDSNSGGDPTSLETKTLECMTLMCSRIQSTLLQLTKLSRSAKKPNNADAENFRNMYSISLKCNIKQSDWHIQLARTVMELSEFQLSVDKF</sequence>
<feature type="domain" description="EDRF1 TPR repeats region" evidence="2">
    <location>
        <begin position="768"/>
        <end position="1127"/>
    </location>
</feature>